<protein>
    <submittedName>
        <fullName evidence="2">Cobalamin biosynthesis protein CbiG</fullName>
    </submittedName>
</protein>
<feature type="domain" description="CobE/GbiG C-terminal" evidence="1">
    <location>
        <begin position="3"/>
        <end position="120"/>
    </location>
</feature>
<gene>
    <name evidence="2" type="ORF">SHM7688_02639</name>
</gene>
<dbReference type="Pfam" id="PF01890">
    <property type="entry name" value="CbiG_C"/>
    <property type="match status" value="1"/>
</dbReference>
<dbReference type="InterPro" id="IPR002750">
    <property type="entry name" value="CobE/GbiG_C"/>
</dbReference>
<dbReference type="InterPro" id="IPR036518">
    <property type="entry name" value="CobE/GbiG_C_sf"/>
</dbReference>
<evidence type="ECO:0000313" key="3">
    <source>
        <dbReference type="Proteomes" id="UP000054823"/>
    </source>
</evidence>
<dbReference type="AlphaFoldDB" id="A0A0P1FF26"/>
<dbReference type="STRING" id="321267.SHM7688_02639"/>
<proteinExistence type="predicted"/>
<keyword evidence="3" id="KW-1185">Reference proteome</keyword>
<dbReference type="PANTHER" id="PTHR37477">
    <property type="entry name" value="COBALT-PRECORRIN-5A HYDROLASE"/>
    <property type="match status" value="1"/>
</dbReference>
<dbReference type="InterPro" id="IPR052553">
    <property type="entry name" value="CbiG_hydrolase"/>
</dbReference>
<organism evidence="2 3">
    <name type="scientific">Shimia marina</name>
    <dbReference type="NCBI Taxonomy" id="321267"/>
    <lineage>
        <taxon>Bacteria</taxon>
        <taxon>Pseudomonadati</taxon>
        <taxon>Pseudomonadota</taxon>
        <taxon>Alphaproteobacteria</taxon>
        <taxon>Rhodobacterales</taxon>
        <taxon>Roseobacteraceae</taxon>
    </lineage>
</organism>
<name>A0A0P1FF26_9RHOB</name>
<evidence type="ECO:0000259" key="1">
    <source>
        <dbReference type="Pfam" id="PF01890"/>
    </source>
</evidence>
<dbReference type="OrthoDB" id="7475241at2"/>
<reference evidence="2 3" key="1">
    <citation type="submission" date="2015-09" db="EMBL/GenBank/DDBJ databases">
        <authorList>
            <consortium name="Swine Surveillance"/>
        </authorList>
    </citation>
    <scope>NUCLEOTIDE SEQUENCE [LARGE SCALE GENOMIC DNA]</scope>
    <source>
        <strain evidence="2 3">CECT 7688</strain>
    </source>
</reference>
<dbReference type="PANTHER" id="PTHR37477:SF1">
    <property type="entry name" value="COBALT-PRECORRIN-5A HYDROLASE"/>
    <property type="match status" value="1"/>
</dbReference>
<dbReference type="EMBL" id="CYPW01000027">
    <property type="protein sequence ID" value="CUH53187.1"/>
    <property type="molecule type" value="Genomic_DNA"/>
</dbReference>
<evidence type="ECO:0000313" key="2">
    <source>
        <dbReference type="EMBL" id="CUH53187.1"/>
    </source>
</evidence>
<dbReference type="Gene3D" id="3.30.420.180">
    <property type="entry name" value="CobE/GbiG C-terminal domain"/>
    <property type="match status" value="1"/>
</dbReference>
<sequence length="125" mass="12770">MNVAGFGFRQSATLDSLRSALAACAGGHGVPALAALATPQDKAETELFKRFAAELALPVIALAPDTLHAMETPTQSATVQTLRGTGSIAEASALAAIGTHAKLTHRRVVSEDRCATCAIAQGDSL</sequence>
<dbReference type="GO" id="GO:0009236">
    <property type="term" value="P:cobalamin biosynthetic process"/>
    <property type="evidence" value="ECO:0007669"/>
    <property type="project" value="InterPro"/>
</dbReference>
<dbReference type="RefSeq" id="WP_058240922.1">
    <property type="nucleotide sequence ID" value="NZ_CYPW01000027.1"/>
</dbReference>
<accession>A0A0P1FF26</accession>
<dbReference type="Proteomes" id="UP000054823">
    <property type="component" value="Unassembled WGS sequence"/>
</dbReference>
<dbReference type="SUPFAM" id="SSF159664">
    <property type="entry name" value="CobE/GbiG C-terminal domain-like"/>
    <property type="match status" value="1"/>
</dbReference>